<proteinExistence type="predicted"/>
<comment type="caution">
    <text evidence="5">The sequence shown here is derived from an EMBL/GenBank/DDBJ whole genome shotgun (WGS) entry which is preliminary data.</text>
</comment>
<evidence type="ECO:0000259" key="4">
    <source>
        <dbReference type="PROSITE" id="PS50893"/>
    </source>
</evidence>
<dbReference type="PANTHER" id="PTHR42939:SF1">
    <property type="entry name" value="ABC TRANSPORTER ATP-BINDING PROTEIN ALBC-RELATED"/>
    <property type="match status" value="1"/>
</dbReference>
<keyword evidence="3 5" id="KW-0067">ATP-binding</keyword>
<dbReference type="InterPro" id="IPR003439">
    <property type="entry name" value="ABC_transporter-like_ATP-bd"/>
</dbReference>
<sequence>MSVRIALNNVGYSIGPAKLINDMTCAFTTGITYVVGRNGAGKSSLLQLIATAVRPDQGSIVYSQLIRDDQAGMYRKQLSVEEVRTMIGFMPQHFTGHSDMTIERYLTYMAFHKGIPYRLVKALIEKWLQGSGLYELRRRKLRSLSGGQLRSVGLIQALLNQPRICILDEPFEGLDNHEKSMFKHALNRLAFHSVIIMSTHMLDDIEQSDNNSLIDIEEGTLRYSGGVDTVDHILERFRD</sequence>
<dbReference type="InterPro" id="IPR003593">
    <property type="entry name" value="AAA+_ATPase"/>
</dbReference>
<dbReference type="EMBL" id="JBHLVF010000034">
    <property type="protein sequence ID" value="MFC0393568.1"/>
    <property type="molecule type" value="Genomic_DNA"/>
</dbReference>
<dbReference type="SUPFAM" id="SSF52540">
    <property type="entry name" value="P-loop containing nucleoside triphosphate hydrolases"/>
    <property type="match status" value="1"/>
</dbReference>
<dbReference type="SMART" id="SM00382">
    <property type="entry name" value="AAA"/>
    <property type="match status" value="1"/>
</dbReference>
<dbReference type="GO" id="GO:0005524">
    <property type="term" value="F:ATP binding"/>
    <property type="evidence" value="ECO:0007669"/>
    <property type="project" value="UniProtKB-KW"/>
</dbReference>
<reference evidence="5 6" key="1">
    <citation type="submission" date="2024-09" db="EMBL/GenBank/DDBJ databases">
        <authorList>
            <person name="Sun Q."/>
            <person name="Mori K."/>
        </authorList>
    </citation>
    <scope>NUCLEOTIDE SEQUENCE [LARGE SCALE GENOMIC DNA]</scope>
    <source>
        <strain evidence="5 6">CCM 4839</strain>
    </source>
</reference>
<protein>
    <submittedName>
        <fullName evidence="5">ATP-binding cassette domain-containing protein</fullName>
    </submittedName>
</protein>
<evidence type="ECO:0000256" key="3">
    <source>
        <dbReference type="ARBA" id="ARBA00022840"/>
    </source>
</evidence>
<dbReference type="InterPro" id="IPR027417">
    <property type="entry name" value="P-loop_NTPase"/>
</dbReference>
<dbReference type="PANTHER" id="PTHR42939">
    <property type="entry name" value="ABC TRANSPORTER ATP-BINDING PROTEIN ALBC-RELATED"/>
    <property type="match status" value="1"/>
</dbReference>
<keyword evidence="1" id="KW-0813">Transport</keyword>
<gene>
    <name evidence="5" type="ORF">ACFFJ8_19620</name>
</gene>
<keyword evidence="6" id="KW-1185">Reference proteome</keyword>
<evidence type="ECO:0000313" key="6">
    <source>
        <dbReference type="Proteomes" id="UP001589818"/>
    </source>
</evidence>
<feature type="domain" description="ABC transporter" evidence="4">
    <location>
        <begin position="5"/>
        <end position="237"/>
    </location>
</feature>
<dbReference type="Pfam" id="PF00005">
    <property type="entry name" value="ABC_tran"/>
    <property type="match status" value="1"/>
</dbReference>
<organism evidence="5 6">
    <name type="scientific">Paenibacillus mendelii</name>
    <dbReference type="NCBI Taxonomy" id="206163"/>
    <lineage>
        <taxon>Bacteria</taxon>
        <taxon>Bacillati</taxon>
        <taxon>Bacillota</taxon>
        <taxon>Bacilli</taxon>
        <taxon>Bacillales</taxon>
        <taxon>Paenibacillaceae</taxon>
        <taxon>Paenibacillus</taxon>
    </lineage>
</organism>
<dbReference type="Proteomes" id="UP001589818">
    <property type="component" value="Unassembled WGS sequence"/>
</dbReference>
<keyword evidence="2" id="KW-0547">Nucleotide-binding</keyword>
<dbReference type="PROSITE" id="PS50893">
    <property type="entry name" value="ABC_TRANSPORTER_2"/>
    <property type="match status" value="1"/>
</dbReference>
<name>A0ABV6JG64_9BACL</name>
<dbReference type="InterPro" id="IPR051782">
    <property type="entry name" value="ABC_Transporter_VariousFunc"/>
</dbReference>
<evidence type="ECO:0000256" key="2">
    <source>
        <dbReference type="ARBA" id="ARBA00022741"/>
    </source>
</evidence>
<accession>A0ABV6JG64</accession>
<dbReference type="RefSeq" id="WP_204821675.1">
    <property type="nucleotide sequence ID" value="NZ_JANHOF010000008.1"/>
</dbReference>
<dbReference type="Gene3D" id="3.40.50.300">
    <property type="entry name" value="P-loop containing nucleotide triphosphate hydrolases"/>
    <property type="match status" value="1"/>
</dbReference>
<evidence type="ECO:0000256" key="1">
    <source>
        <dbReference type="ARBA" id="ARBA00022448"/>
    </source>
</evidence>
<evidence type="ECO:0000313" key="5">
    <source>
        <dbReference type="EMBL" id="MFC0393568.1"/>
    </source>
</evidence>